<name>A0A2U8BS69_9RICK</name>
<dbReference type="Proteomes" id="UP000244519">
    <property type="component" value="Chromosome"/>
</dbReference>
<proteinExistence type="predicted"/>
<reference evidence="1 2" key="1">
    <citation type="journal article" date="2018" name="Genome Biol. Evol.">
        <title>The Genome Sequence of "Candidatus Fokinia solitaria": Insights on Reductive Evolution in Rickettsiales.</title>
        <authorList>
            <person name="Floriano A.M."/>
            <person name="Castelli M."/>
            <person name="Krenek S."/>
            <person name="Berendonk T.U."/>
            <person name="Bazzocchi C."/>
            <person name="Petroni G."/>
            <person name="Sassera D."/>
        </authorList>
    </citation>
    <scope>NUCLEOTIDE SEQUENCE [LARGE SCALE GENOMIC DNA]</scope>
    <source>
        <strain evidence="1">Rio ETE_ALG 3VII</strain>
    </source>
</reference>
<dbReference type="AlphaFoldDB" id="A0A2U8BS69"/>
<dbReference type="EMBL" id="CP025989">
    <property type="protein sequence ID" value="AWD33155.1"/>
    <property type="molecule type" value="Genomic_DNA"/>
</dbReference>
<keyword evidence="2" id="KW-1185">Reference proteome</keyword>
<sequence>MLPYGGKTESLIELADSYGADLAIKAILQAEKLNAIDTACEYFGK</sequence>
<dbReference type="KEGG" id="fso:Fsol_00357"/>
<accession>A0A2U8BS69</accession>
<dbReference type="RefSeq" id="WP_158521610.1">
    <property type="nucleotide sequence ID" value="NZ_CP025989.1"/>
</dbReference>
<evidence type="ECO:0000313" key="2">
    <source>
        <dbReference type="Proteomes" id="UP000244519"/>
    </source>
</evidence>
<gene>
    <name evidence="1" type="ORF">Fsol_00357</name>
</gene>
<evidence type="ECO:0000313" key="1">
    <source>
        <dbReference type="EMBL" id="AWD33155.1"/>
    </source>
</evidence>
<organism evidence="1 2">
    <name type="scientific">Candidatus Fokinia solitaria</name>
    <dbReference type="NCBI Taxonomy" id="1802984"/>
    <lineage>
        <taxon>Bacteria</taxon>
        <taxon>Pseudomonadati</taxon>
        <taxon>Pseudomonadota</taxon>
        <taxon>Alphaproteobacteria</taxon>
        <taxon>Rickettsiales</taxon>
        <taxon>Candidatus Midichloriaceae</taxon>
        <taxon>Candidatus Fokinia</taxon>
    </lineage>
</organism>
<protein>
    <submittedName>
        <fullName evidence="1">Uncharacterized protein</fullName>
    </submittedName>
</protein>